<evidence type="ECO:0000313" key="4">
    <source>
        <dbReference type="EMBL" id="MQQ09549.1"/>
    </source>
</evidence>
<proteinExistence type="predicted"/>
<organism evidence="4 5">
    <name type="scientific">Tritonibacter litoralis</name>
    <dbReference type="NCBI Taxonomy" id="2662264"/>
    <lineage>
        <taxon>Bacteria</taxon>
        <taxon>Pseudomonadati</taxon>
        <taxon>Pseudomonadota</taxon>
        <taxon>Alphaproteobacteria</taxon>
        <taxon>Rhodobacterales</taxon>
        <taxon>Paracoccaceae</taxon>
        <taxon>Tritonibacter</taxon>
    </lineage>
</organism>
<dbReference type="InterPro" id="IPR022623">
    <property type="entry name" value="Glyco_trans_4"/>
</dbReference>
<feature type="domain" description="Glycosyl transferase family 4" evidence="3">
    <location>
        <begin position="26"/>
        <end position="193"/>
    </location>
</feature>
<dbReference type="PANTHER" id="PTHR46401:SF2">
    <property type="entry name" value="GLYCOSYLTRANSFERASE WBBK-RELATED"/>
    <property type="match status" value="1"/>
</dbReference>
<keyword evidence="5" id="KW-1185">Reference proteome</keyword>
<dbReference type="GO" id="GO:0009103">
    <property type="term" value="P:lipopolysaccharide biosynthetic process"/>
    <property type="evidence" value="ECO:0007669"/>
    <property type="project" value="TreeGrafter"/>
</dbReference>
<dbReference type="Pfam" id="PF00534">
    <property type="entry name" value="Glycos_transf_1"/>
    <property type="match status" value="1"/>
</dbReference>
<reference evidence="4 5" key="1">
    <citation type="submission" date="2019-10" db="EMBL/GenBank/DDBJ databases">
        <title>Epibacterium sp. nov., isolated from seawater.</title>
        <authorList>
            <person name="Zhang X."/>
            <person name="Li N."/>
        </authorList>
    </citation>
    <scope>NUCLEOTIDE SEQUENCE [LARGE SCALE GENOMIC DNA]</scope>
    <source>
        <strain evidence="4 5">SM1979</strain>
    </source>
</reference>
<dbReference type="SUPFAM" id="SSF53756">
    <property type="entry name" value="UDP-Glycosyltransferase/glycogen phosphorylase"/>
    <property type="match status" value="1"/>
</dbReference>
<feature type="domain" description="Glycosyl transferase family 1" evidence="2">
    <location>
        <begin position="213"/>
        <end position="383"/>
    </location>
</feature>
<dbReference type="EMBL" id="WIBF01000009">
    <property type="protein sequence ID" value="MQQ09549.1"/>
    <property type="molecule type" value="Genomic_DNA"/>
</dbReference>
<accession>A0A843YK52</accession>
<gene>
    <name evidence="4" type="ORF">GFB49_13860</name>
</gene>
<evidence type="ECO:0000259" key="2">
    <source>
        <dbReference type="Pfam" id="PF00534"/>
    </source>
</evidence>
<dbReference type="GO" id="GO:0016757">
    <property type="term" value="F:glycosyltransferase activity"/>
    <property type="evidence" value="ECO:0007669"/>
    <property type="project" value="InterPro"/>
</dbReference>
<dbReference type="Gene3D" id="3.40.50.2000">
    <property type="entry name" value="Glycogen Phosphorylase B"/>
    <property type="match status" value="2"/>
</dbReference>
<dbReference type="RefSeq" id="WP_153216506.1">
    <property type="nucleotide sequence ID" value="NZ_WIBF01000009.1"/>
</dbReference>
<dbReference type="Pfam" id="PF12000">
    <property type="entry name" value="Glyco_trans_4_3"/>
    <property type="match status" value="1"/>
</dbReference>
<dbReference type="InterPro" id="IPR001296">
    <property type="entry name" value="Glyco_trans_1"/>
</dbReference>
<sequence length="416" mass="47120">MKILFVHQNMPGQYREMIQWLAAQKEHQLVFLTQRHPAPQFEGLKTVQYRPHQRAAEDAYGLSKVWEDATGSGFGAAMAARKLEREEGFKPDIILGHTGWGELLFMKDIWPDVPVLGFFEYYYLNEGGPVGFDPEDPPSEHSRFLLRARNAVPNANLDAVDLGTVPTRWQMESFPKRFHDHFYCCHDGIRTDLLKPNPDVSLSLGRLDRPITRDDEVLTFMARNLERTRGFHVFMRALPEILDARPDARVLVIGGNGTSYGKASTHKGGLRGEMEEELGHRVDWSRVHFLGQVPYEAYQQVIQISRCHLYLTMPFVLSWSCLEAMAMGATMVATDVAPVREAITHGETGLLVDFFDPHTLAKQVVEVLARPGDYAHLGPNARAHVVEHYDFLTRCLPEHLTRMNGLVPSAAQIKLP</sequence>
<dbReference type="AlphaFoldDB" id="A0A843YK52"/>
<evidence type="ECO:0000259" key="3">
    <source>
        <dbReference type="Pfam" id="PF12000"/>
    </source>
</evidence>
<protein>
    <submittedName>
        <fullName evidence="4">Glycosyltransferase</fullName>
    </submittedName>
</protein>
<name>A0A843YK52_9RHOB</name>
<evidence type="ECO:0000256" key="1">
    <source>
        <dbReference type="ARBA" id="ARBA00022679"/>
    </source>
</evidence>
<keyword evidence="1 4" id="KW-0808">Transferase</keyword>
<comment type="caution">
    <text evidence="4">The sequence shown here is derived from an EMBL/GenBank/DDBJ whole genome shotgun (WGS) entry which is preliminary data.</text>
</comment>
<dbReference type="CDD" id="cd03818">
    <property type="entry name" value="GT4_ExpC-like"/>
    <property type="match status" value="1"/>
</dbReference>
<dbReference type="Proteomes" id="UP000444174">
    <property type="component" value="Unassembled WGS sequence"/>
</dbReference>
<evidence type="ECO:0000313" key="5">
    <source>
        <dbReference type="Proteomes" id="UP000444174"/>
    </source>
</evidence>
<dbReference type="PANTHER" id="PTHR46401">
    <property type="entry name" value="GLYCOSYLTRANSFERASE WBBK-RELATED"/>
    <property type="match status" value="1"/>
</dbReference>